<feature type="transmembrane region" description="Helical" evidence="1">
    <location>
        <begin position="63"/>
        <end position="86"/>
    </location>
</feature>
<evidence type="ECO:0000313" key="2">
    <source>
        <dbReference type="Ensembl" id="ENSPMAP00000001092.1"/>
    </source>
</evidence>
<dbReference type="GeneTree" id="ENSGT00530000063880"/>
<organism evidence="2">
    <name type="scientific">Petromyzon marinus</name>
    <name type="common">Sea lamprey</name>
    <dbReference type="NCBI Taxonomy" id="7757"/>
    <lineage>
        <taxon>Eukaryota</taxon>
        <taxon>Metazoa</taxon>
        <taxon>Chordata</taxon>
        <taxon>Craniata</taxon>
        <taxon>Vertebrata</taxon>
        <taxon>Cyclostomata</taxon>
        <taxon>Hyperoartia</taxon>
        <taxon>Petromyzontiformes</taxon>
        <taxon>Petromyzontidae</taxon>
        <taxon>Petromyzon</taxon>
    </lineage>
</organism>
<dbReference type="AlphaFoldDB" id="S4R7B2"/>
<reference evidence="2" key="2">
    <citation type="submission" date="2025-09" db="UniProtKB">
        <authorList>
            <consortium name="Ensembl"/>
        </authorList>
    </citation>
    <scope>IDENTIFICATION</scope>
</reference>
<dbReference type="PANTHER" id="PTHR16125:SF1">
    <property type="entry name" value="TRANSMEMBRANE PROTEIN 74B-LIKE"/>
    <property type="match status" value="1"/>
</dbReference>
<reference evidence="2" key="1">
    <citation type="submission" date="2025-08" db="UniProtKB">
        <authorList>
            <consortium name="Ensembl"/>
        </authorList>
    </citation>
    <scope>IDENTIFICATION</scope>
</reference>
<proteinExistence type="predicted"/>
<keyword evidence="1" id="KW-1133">Transmembrane helix</keyword>
<feature type="transmembrane region" description="Helical" evidence="1">
    <location>
        <begin position="7"/>
        <end position="29"/>
    </location>
</feature>
<dbReference type="OMA" id="NEEENCH"/>
<keyword evidence="1" id="KW-0472">Membrane</keyword>
<dbReference type="PANTHER" id="PTHR16125">
    <property type="entry name" value="TRANSMEMBRANE PROTEIN 74"/>
    <property type="match status" value="1"/>
</dbReference>
<dbReference type="Pfam" id="PF14927">
    <property type="entry name" value="Neurensin"/>
    <property type="match status" value="1"/>
</dbReference>
<evidence type="ECO:0000256" key="1">
    <source>
        <dbReference type="SAM" id="Phobius"/>
    </source>
</evidence>
<accession>S4R7B2</accession>
<sequence>NGEPVDYGFIISLIFLFAGIVLVVIAYLVPREARVDPDSVSAREMEKIENYYARLGTNLDKCIVAGLCFLTLGGMILSCLLLVSICKGEIYRRHRMGGYRTNRTYGSVNLRLETPDTDLIKTHLIIVYGRLSIIC</sequence>
<dbReference type="Ensembl" id="ENSPMAT00000001096.1">
    <property type="protein sequence ID" value="ENSPMAP00000001092.1"/>
    <property type="gene ID" value="ENSPMAG00000000982.1"/>
</dbReference>
<protein>
    <submittedName>
        <fullName evidence="2">Transmembrane protein 74B</fullName>
    </submittedName>
</protein>
<dbReference type="InterPro" id="IPR029695">
    <property type="entry name" value="TMEM74-like"/>
</dbReference>
<dbReference type="HOGENOM" id="CLU_123667_0_0_1"/>
<keyword evidence="1" id="KW-0812">Transmembrane</keyword>
<name>S4R7B2_PETMA</name>